<comment type="catalytic activity">
    <reaction evidence="14">
        <text>L-tyrosyl-[protein] + ATP = O-phospho-L-tyrosyl-[protein] + ADP + H(+)</text>
        <dbReference type="Rhea" id="RHEA:10596"/>
        <dbReference type="Rhea" id="RHEA-COMP:10136"/>
        <dbReference type="Rhea" id="RHEA-COMP:20101"/>
        <dbReference type="ChEBI" id="CHEBI:15378"/>
        <dbReference type="ChEBI" id="CHEBI:30616"/>
        <dbReference type="ChEBI" id="CHEBI:46858"/>
        <dbReference type="ChEBI" id="CHEBI:61978"/>
        <dbReference type="ChEBI" id="CHEBI:456216"/>
        <dbReference type="EC" id="2.7.10.1"/>
    </reaction>
</comment>
<evidence type="ECO:0000256" key="4">
    <source>
        <dbReference type="ARBA" id="ARBA00022692"/>
    </source>
</evidence>
<dbReference type="CDD" id="cd00063">
    <property type="entry name" value="FN3"/>
    <property type="match status" value="1"/>
</dbReference>
<evidence type="ECO:0000259" key="16">
    <source>
        <dbReference type="PROSITE" id="PS50011"/>
    </source>
</evidence>
<keyword evidence="6 15" id="KW-0547">Nucleotide-binding</keyword>
<name>A0A0V1LHP6_9BILA</name>
<dbReference type="GO" id="GO:0007169">
    <property type="term" value="P:cell surface receptor protein tyrosine kinase signaling pathway"/>
    <property type="evidence" value="ECO:0007669"/>
    <property type="project" value="TreeGrafter"/>
</dbReference>
<evidence type="ECO:0000256" key="11">
    <source>
        <dbReference type="ARBA" id="ARBA00023137"/>
    </source>
</evidence>
<dbReference type="SMART" id="SM00219">
    <property type="entry name" value="TyrKc"/>
    <property type="match status" value="1"/>
</dbReference>
<evidence type="ECO:0000256" key="10">
    <source>
        <dbReference type="ARBA" id="ARBA00023136"/>
    </source>
</evidence>
<keyword evidence="13" id="KW-0325">Glycoprotein</keyword>
<dbReference type="Pfam" id="PF07714">
    <property type="entry name" value="PK_Tyr_Ser-Thr"/>
    <property type="match status" value="1"/>
</dbReference>
<comment type="caution">
    <text evidence="18">The sequence shown here is derived from an EMBL/GenBank/DDBJ whole genome shotgun (WGS) entry which is preliminary data.</text>
</comment>
<feature type="binding site" evidence="15">
    <location>
        <position position="608"/>
    </location>
    <ligand>
        <name>ATP</name>
        <dbReference type="ChEBI" id="CHEBI:30616"/>
    </ligand>
</feature>
<evidence type="ECO:0000256" key="9">
    <source>
        <dbReference type="ARBA" id="ARBA00022989"/>
    </source>
</evidence>
<gene>
    <name evidence="18" type="primary">RET</name>
    <name evidence="18" type="ORF">T02_7585</name>
</gene>
<dbReference type="InterPro" id="IPR017441">
    <property type="entry name" value="Protein_kinase_ATP_BS"/>
</dbReference>
<dbReference type="GO" id="GO:0005886">
    <property type="term" value="C:plasma membrane"/>
    <property type="evidence" value="ECO:0007669"/>
    <property type="project" value="TreeGrafter"/>
</dbReference>
<evidence type="ECO:0000256" key="5">
    <source>
        <dbReference type="ARBA" id="ARBA00022737"/>
    </source>
</evidence>
<dbReference type="InterPro" id="IPR036116">
    <property type="entry name" value="FN3_sf"/>
</dbReference>
<keyword evidence="12 18" id="KW-0675">Receptor</keyword>
<dbReference type="SUPFAM" id="SSF49265">
    <property type="entry name" value="Fibronectin type III"/>
    <property type="match status" value="1"/>
</dbReference>
<dbReference type="InterPro" id="IPR003961">
    <property type="entry name" value="FN3_dom"/>
</dbReference>
<evidence type="ECO:0000256" key="3">
    <source>
        <dbReference type="ARBA" id="ARBA00022679"/>
    </source>
</evidence>
<keyword evidence="9" id="KW-1133">Transmembrane helix</keyword>
<dbReference type="SMART" id="SM00060">
    <property type="entry name" value="FN3"/>
    <property type="match status" value="2"/>
</dbReference>
<dbReference type="Gene3D" id="1.10.510.10">
    <property type="entry name" value="Transferase(Phosphotransferase) domain 1"/>
    <property type="match status" value="1"/>
</dbReference>
<dbReference type="STRING" id="6335.A0A0V1LHP6"/>
<dbReference type="GO" id="GO:0005524">
    <property type="term" value="F:ATP binding"/>
    <property type="evidence" value="ECO:0007669"/>
    <property type="project" value="UniProtKB-UniRule"/>
</dbReference>
<feature type="domain" description="Fibronectin type-III" evidence="17">
    <location>
        <begin position="368"/>
        <end position="474"/>
    </location>
</feature>
<dbReference type="InterPro" id="IPR020635">
    <property type="entry name" value="Tyr_kinase_cat_dom"/>
</dbReference>
<dbReference type="EMBL" id="JYDW01000051">
    <property type="protein sequence ID" value="KRZ58871.1"/>
    <property type="molecule type" value="Genomic_DNA"/>
</dbReference>
<dbReference type="InterPro" id="IPR011009">
    <property type="entry name" value="Kinase-like_dom_sf"/>
</dbReference>
<keyword evidence="5" id="KW-0677">Repeat</keyword>
<dbReference type="InterPro" id="IPR000719">
    <property type="entry name" value="Prot_kinase_dom"/>
</dbReference>
<dbReference type="InterPro" id="IPR001245">
    <property type="entry name" value="Ser-Thr/Tyr_kinase_cat_dom"/>
</dbReference>
<keyword evidence="10" id="KW-0472">Membrane</keyword>
<evidence type="ECO:0000313" key="18">
    <source>
        <dbReference type="EMBL" id="KRZ58871.1"/>
    </source>
</evidence>
<evidence type="ECO:0000256" key="1">
    <source>
        <dbReference type="ARBA" id="ARBA00004167"/>
    </source>
</evidence>
<dbReference type="InterPro" id="IPR050122">
    <property type="entry name" value="RTK"/>
</dbReference>
<proteinExistence type="predicted"/>
<dbReference type="PANTHER" id="PTHR24416">
    <property type="entry name" value="TYROSINE-PROTEIN KINASE RECEPTOR"/>
    <property type="match status" value="1"/>
</dbReference>
<evidence type="ECO:0000256" key="7">
    <source>
        <dbReference type="ARBA" id="ARBA00022777"/>
    </source>
</evidence>
<keyword evidence="3" id="KW-0808">Transferase</keyword>
<organism evidence="18 19">
    <name type="scientific">Trichinella nativa</name>
    <dbReference type="NCBI Taxonomy" id="6335"/>
    <lineage>
        <taxon>Eukaryota</taxon>
        <taxon>Metazoa</taxon>
        <taxon>Ecdysozoa</taxon>
        <taxon>Nematoda</taxon>
        <taxon>Enoplea</taxon>
        <taxon>Dorylaimia</taxon>
        <taxon>Trichinellida</taxon>
        <taxon>Trichinellidae</taxon>
        <taxon>Trichinella</taxon>
    </lineage>
</organism>
<dbReference type="GO" id="GO:0043235">
    <property type="term" value="C:receptor complex"/>
    <property type="evidence" value="ECO:0007669"/>
    <property type="project" value="TreeGrafter"/>
</dbReference>
<evidence type="ECO:0000256" key="15">
    <source>
        <dbReference type="PROSITE-ProRule" id="PRU10141"/>
    </source>
</evidence>
<keyword evidence="8 15" id="KW-0067">ATP-binding</keyword>
<dbReference type="AlphaFoldDB" id="A0A0V1LHP6"/>
<dbReference type="OrthoDB" id="4062651at2759"/>
<dbReference type="SUPFAM" id="SSF56112">
    <property type="entry name" value="Protein kinase-like (PK-like)"/>
    <property type="match status" value="1"/>
</dbReference>
<keyword evidence="19" id="KW-1185">Reference proteome</keyword>
<evidence type="ECO:0000256" key="13">
    <source>
        <dbReference type="ARBA" id="ARBA00023180"/>
    </source>
</evidence>
<keyword evidence="11" id="KW-0829">Tyrosine-protein kinase</keyword>
<dbReference type="FunFam" id="1.10.510.10:FF:000554">
    <property type="entry name" value="Predicted protein"/>
    <property type="match status" value="1"/>
</dbReference>
<dbReference type="InterPro" id="IPR008266">
    <property type="entry name" value="Tyr_kinase_AS"/>
</dbReference>
<evidence type="ECO:0000259" key="17">
    <source>
        <dbReference type="PROSITE" id="PS50853"/>
    </source>
</evidence>
<evidence type="ECO:0000256" key="6">
    <source>
        <dbReference type="ARBA" id="ARBA00022741"/>
    </source>
</evidence>
<dbReference type="GO" id="GO:0004714">
    <property type="term" value="F:transmembrane receptor protein tyrosine kinase activity"/>
    <property type="evidence" value="ECO:0007669"/>
    <property type="project" value="UniProtKB-EC"/>
</dbReference>
<reference evidence="18 19" key="1">
    <citation type="submission" date="2015-05" db="EMBL/GenBank/DDBJ databases">
        <title>Evolution of Trichinella species and genotypes.</title>
        <authorList>
            <person name="Korhonen P.K."/>
            <person name="Edoardo P."/>
            <person name="Giuseppe L.R."/>
            <person name="Gasser R.B."/>
        </authorList>
    </citation>
    <scope>NUCLEOTIDE SEQUENCE [LARGE SCALE GENOMIC DNA]</scope>
    <source>
        <strain evidence="18">ISS10</strain>
    </source>
</reference>
<evidence type="ECO:0000256" key="2">
    <source>
        <dbReference type="ARBA" id="ARBA00011902"/>
    </source>
</evidence>
<keyword evidence="4" id="KW-0812">Transmembrane</keyword>
<dbReference type="CDD" id="cd00192">
    <property type="entry name" value="PTKc"/>
    <property type="match status" value="1"/>
</dbReference>
<dbReference type="PROSITE" id="PS50011">
    <property type="entry name" value="PROTEIN_KINASE_DOM"/>
    <property type="match status" value="1"/>
</dbReference>
<comment type="subcellular location">
    <subcellularLocation>
        <location evidence="1">Membrane</location>
        <topology evidence="1">Single-pass membrane protein</topology>
    </subcellularLocation>
</comment>
<dbReference type="PROSITE" id="PS00109">
    <property type="entry name" value="PROTEIN_KINASE_TYR"/>
    <property type="match status" value="1"/>
</dbReference>
<dbReference type="EC" id="2.7.10.1" evidence="2"/>
<accession>A0A0V1LHP6</accession>
<sequence length="945" mass="108113">MHCFAFIHFVLPSSDHLIKVAKCRSVCLHYVFANITKFQLSFRRVVERYDGKADISYVCSDSLCKNVCIDFLFSVGIIAIRILKIISYAYRTLPGVKKVVMHLTGFFQTQVHFLNVNQQIQFHPDNVHFICMNLVGNIESPSAIALYRINDEQSILQGPTVYVVESRQKVWSFTDNSFETSTWTRADQLFSLQPLLPNQFYQVRVTAVQQINNVVLGFESGWQQMLIGDSDSEAVLGPVTSLKIKEQILHPQHGLTAIISWKPNEHCTWTCFYYYYYYFKSFSPSTLDPSCFYHLFWTNNLTSSTKSLLVEGKFEYGITGLAYNSNYTVMIRSLSSAKIVRLESSSVSVQFHTNDCLSMHQFNFSECAPGSVRNVTLQFDNGSAFVSWKPPKYYDQPINENVFLNYLVKWKSSFPLHHQCLEPVDLQYIVDTKNLTVKLENVTVGCQYSVEIFANTTAGFGKGQRIYFNSSKAIDLQSTARTSFNLKYLILIPTGFAVVIVVIVVVMQRRGRPVICPFYYNKKTRTIFAVRKSLLRKPSVAYEFAGSEVPFFTHSVSTSAASLPNRPERIKDLLDYVHCDVILGEGTFGCVYRAICHAPGLPQIVAVKTLKREFGNESKEAEKHLLKEIELLRRLRPHPNVTKYLGYCSRPDALILVLEYCPQGNLKNYLKKLVKGKHSSLSCSIRNRLNPLSTDDISFSSNKTPYRISNWRPLFYGHQIALGMQHLAAQGLVHRDLAARNILVADDGKQVKVSDFGLSRTGGNYQQLFGARLPVKWMAPESVFNYFFSTKSDVWSFGVVLWEIAKFGDDPYPGIELPQLLDLLKSGYHMPQPDGCDTALYKLMVKCWNKDADLRPTFSDIRIQLELQLQLKAAGFACPMEQHRNVTKETNYLRKVWQRRKIVVSCAQNELKIQQQIGEQFVASWRKRHINKEKLRPFVPRVDYS</sequence>
<evidence type="ECO:0000256" key="8">
    <source>
        <dbReference type="ARBA" id="ARBA00022840"/>
    </source>
</evidence>
<evidence type="ECO:0000256" key="14">
    <source>
        <dbReference type="ARBA" id="ARBA00051243"/>
    </source>
</evidence>
<evidence type="ECO:0000256" key="12">
    <source>
        <dbReference type="ARBA" id="ARBA00023170"/>
    </source>
</evidence>
<dbReference type="PANTHER" id="PTHR24416:SF594">
    <property type="entry name" value="PROTEIN KINASE DOMAIN-CONTAINING PROTEIN"/>
    <property type="match status" value="1"/>
</dbReference>
<dbReference type="PROSITE" id="PS00107">
    <property type="entry name" value="PROTEIN_KINASE_ATP"/>
    <property type="match status" value="1"/>
</dbReference>
<evidence type="ECO:0000313" key="19">
    <source>
        <dbReference type="Proteomes" id="UP000054721"/>
    </source>
</evidence>
<dbReference type="InterPro" id="IPR013783">
    <property type="entry name" value="Ig-like_fold"/>
</dbReference>
<dbReference type="Proteomes" id="UP000054721">
    <property type="component" value="Unassembled WGS sequence"/>
</dbReference>
<keyword evidence="7 18" id="KW-0418">Kinase</keyword>
<protein>
    <recommendedName>
        <fullName evidence="2">receptor protein-tyrosine kinase</fullName>
        <ecNumber evidence="2">2.7.10.1</ecNumber>
    </recommendedName>
</protein>
<dbReference type="Gene3D" id="2.60.40.10">
    <property type="entry name" value="Immunoglobulins"/>
    <property type="match status" value="1"/>
</dbReference>
<dbReference type="PRINTS" id="PR00109">
    <property type="entry name" value="TYRKINASE"/>
</dbReference>
<dbReference type="PROSITE" id="PS50853">
    <property type="entry name" value="FN3"/>
    <property type="match status" value="1"/>
</dbReference>
<feature type="domain" description="Protein kinase" evidence="16">
    <location>
        <begin position="577"/>
        <end position="871"/>
    </location>
</feature>